<dbReference type="EMBL" id="LBHU01000001">
    <property type="protein sequence ID" value="KLI65132.1"/>
    <property type="molecule type" value="Genomic_DNA"/>
</dbReference>
<reference evidence="5 6" key="1">
    <citation type="submission" date="2015-04" db="EMBL/GenBank/DDBJ databases">
        <title>The draft genome sequence of Erythrobacter marinus HWDM-33.</title>
        <authorList>
            <person name="Zhuang L."/>
            <person name="Liu Y."/>
            <person name="Shao Z."/>
        </authorList>
    </citation>
    <scope>NUCLEOTIDE SEQUENCE [LARGE SCALE GENOMIC DNA]</scope>
    <source>
        <strain evidence="5 6">HWDM-33</strain>
    </source>
</reference>
<evidence type="ECO:0000256" key="3">
    <source>
        <dbReference type="SAM" id="Phobius"/>
    </source>
</evidence>
<proteinExistence type="inferred from homology"/>
<organism evidence="5 6">
    <name type="scientific">Aurantiacibacter marinus</name>
    <dbReference type="NCBI Taxonomy" id="874156"/>
    <lineage>
        <taxon>Bacteria</taxon>
        <taxon>Pseudomonadati</taxon>
        <taxon>Pseudomonadota</taxon>
        <taxon>Alphaproteobacteria</taxon>
        <taxon>Sphingomonadales</taxon>
        <taxon>Erythrobacteraceae</taxon>
        <taxon>Aurantiacibacter</taxon>
    </lineage>
</organism>
<comment type="similarity">
    <text evidence="1">Belongs to the bacterial sugar transferase family.</text>
</comment>
<keyword evidence="6" id="KW-1185">Reference proteome</keyword>
<dbReference type="PANTHER" id="PTHR30576:SF10">
    <property type="entry name" value="SLL5057 PROTEIN"/>
    <property type="match status" value="1"/>
</dbReference>
<dbReference type="GO" id="GO:0000271">
    <property type="term" value="P:polysaccharide biosynthetic process"/>
    <property type="evidence" value="ECO:0007669"/>
    <property type="project" value="UniProtKB-KW"/>
</dbReference>
<dbReference type="InterPro" id="IPR003362">
    <property type="entry name" value="Bact_transf"/>
</dbReference>
<dbReference type="Pfam" id="PF03808">
    <property type="entry name" value="Glyco_tran_WecG"/>
    <property type="match status" value="1"/>
</dbReference>
<dbReference type="AlphaFoldDB" id="A0A0H0XT56"/>
<keyword evidence="3" id="KW-0812">Transmembrane</keyword>
<dbReference type="PANTHER" id="PTHR30576">
    <property type="entry name" value="COLANIC BIOSYNTHESIS UDP-GLUCOSE LIPID CARRIER TRANSFERASE"/>
    <property type="match status" value="1"/>
</dbReference>
<name>A0A0H0XT56_9SPHN</name>
<keyword evidence="2" id="KW-0270">Exopolysaccharide synthesis</keyword>
<evidence type="ECO:0000313" key="6">
    <source>
        <dbReference type="Proteomes" id="UP000053455"/>
    </source>
</evidence>
<keyword evidence="5" id="KW-0808">Transferase</keyword>
<accession>A0A0H0XT56</accession>
<comment type="caution">
    <text evidence="5">The sequence shown here is derived from an EMBL/GenBank/DDBJ whole genome shotgun (WGS) entry which is preliminary data.</text>
</comment>
<dbReference type="OrthoDB" id="9771846at2"/>
<dbReference type="CDD" id="cd06533">
    <property type="entry name" value="Glyco_transf_WecG_TagA"/>
    <property type="match status" value="1"/>
</dbReference>
<gene>
    <name evidence="5" type="ORF">AAV99_01640</name>
</gene>
<dbReference type="Proteomes" id="UP000053455">
    <property type="component" value="Unassembled WGS sequence"/>
</dbReference>
<dbReference type="STRING" id="874156.GCA_001021555_00952"/>
<feature type="domain" description="Bacterial sugar transferase" evidence="4">
    <location>
        <begin position="286"/>
        <end position="473"/>
    </location>
</feature>
<evidence type="ECO:0000256" key="1">
    <source>
        <dbReference type="ARBA" id="ARBA00006464"/>
    </source>
</evidence>
<dbReference type="Pfam" id="PF02397">
    <property type="entry name" value="Bac_transf"/>
    <property type="match status" value="1"/>
</dbReference>
<evidence type="ECO:0000256" key="2">
    <source>
        <dbReference type="ARBA" id="ARBA00023169"/>
    </source>
</evidence>
<dbReference type="NCBIfam" id="TIGR00696">
    <property type="entry name" value="wecG_tagA_cpsF"/>
    <property type="match status" value="1"/>
</dbReference>
<sequence>MYQSFDTSTAHAAAQHNSWATRSLPSRFASKPKTTSLFGLDLLDGDKVATARMLVEKAIRRERATVGFINAHCVNVAAKDAAYRDALQNCDHLLPDGSGVRIAARLAGKSYRDNLNGTDLFPLICDEAAQRGATLFLLGGEDGVAIGAALEMMRRYPGLRIVGAEHGYFRREDTAGLISRINGSGADMLLVGFGVPMQERWLADHAGSIAASVQMGVGGLFDYYSNRIPRAPQAVREMGCEWVWRLAQEPRRLAERYLIGNAAFLARACIHAVEVRTGVAPTAAIKRAGDFMATFIGLMLLAPIFAVIALAIKLEDRGPVFFSQTRIGEGGKPFRVWKFRSMIIDAERVRAQLEAHSDRDSVCFKMRRDPRITRVGALLRRTSMDELPQLFNVLTGDMSLVGPRPALPQEVNAYWDRALHRLHAKPGITCTWQVSGRAEIPFAEQVEMDIDYVERHNPLHDIVLLLRTVPAVITGRGAY</sequence>
<feature type="transmembrane region" description="Helical" evidence="3">
    <location>
        <begin position="291"/>
        <end position="312"/>
    </location>
</feature>
<dbReference type="PATRIC" id="fig|874156.12.peg.341"/>
<dbReference type="InterPro" id="IPR004629">
    <property type="entry name" value="WecG_TagA_CpsF"/>
</dbReference>
<keyword evidence="3" id="KW-1133">Transmembrane helix</keyword>
<evidence type="ECO:0000313" key="5">
    <source>
        <dbReference type="EMBL" id="KLI65132.1"/>
    </source>
</evidence>
<keyword evidence="3" id="KW-0472">Membrane</keyword>
<protein>
    <submittedName>
        <fullName evidence="5">UDP-phosphate galactose phosphotransferase</fullName>
    </submittedName>
</protein>
<dbReference type="GO" id="GO:0016780">
    <property type="term" value="F:phosphotransferase activity, for other substituted phosphate groups"/>
    <property type="evidence" value="ECO:0007669"/>
    <property type="project" value="TreeGrafter"/>
</dbReference>
<dbReference type="RefSeq" id="WP_047093026.1">
    <property type="nucleotide sequence ID" value="NZ_LBHU01000001.1"/>
</dbReference>
<evidence type="ECO:0000259" key="4">
    <source>
        <dbReference type="Pfam" id="PF02397"/>
    </source>
</evidence>